<comment type="caution">
    <text evidence="1">The sequence shown here is derived from an EMBL/GenBank/DDBJ whole genome shotgun (WGS) entry which is preliminary data.</text>
</comment>
<proteinExistence type="predicted"/>
<organism evidence="1 2">
    <name type="scientific">Marasmius crinis-equi</name>
    <dbReference type="NCBI Taxonomy" id="585013"/>
    <lineage>
        <taxon>Eukaryota</taxon>
        <taxon>Fungi</taxon>
        <taxon>Dikarya</taxon>
        <taxon>Basidiomycota</taxon>
        <taxon>Agaricomycotina</taxon>
        <taxon>Agaricomycetes</taxon>
        <taxon>Agaricomycetidae</taxon>
        <taxon>Agaricales</taxon>
        <taxon>Marasmiineae</taxon>
        <taxon>Marasmiaceae</taxon>
        <taxon>Marasmius</taxon>
    </lineage>
</organism>
<reference evidence="1 2" key="1">
    <citation type="submission" date="2024-02" db="EMBL/GenBank/DDBJ databases">
        <title>A draft genome for the cacao thread blight pathogen Marasmius crinis-equi.</title>
        <authorList>
            <person name="Cohen S.P."/>
            <person name="Baruah I.K."/>
            <person name="Amoako-Attah I."/>
            <person name="Bukari Y."/>
            <person name="Meinhardt L.W."/>
            <person name="Bailey B.A."/>
        </authorList>
    </citation>
    <scope>NUCLEOTIDE SEQUENCE [LARGE SCALE GENOMIC DNA]</scope>
    <source>
        <strain evidence="1 2">GH-76</strain>
    </source>
</reference>
<dbReference type="Proteomes" id="UP001465976">
    <property type="component" value="Unassembled WGS sequence"/>
</dbReference>
<keyword evidence="2" id="KW-1185">Reference proteome</keyword>
<accession>A0ABR3F0Z2</accession>
<dbReference type="EMBL" id="JBAHYK010001242">
    <property type="protein sequence ID" value="KAL0568864.1"/>
    <property type="molecule type" value="Genomic_DNA"/>
</dbReference>
<sequence length="346" mass="39060">MAFLPHFLPLLRRLELNALSTPPITLPSHFPQRPVVSCPELRELKLISIGRPFMVHQLAYFRQLTHLTIHSSRSSPRTYLIHDVLVMLRHCSSSLVSLHFTGDLVVSAQAESDAHDVVTMERLTSITLRMQSVDLMLQHLTLPRTTGFSVECQDHSKPDFPFAIFIDFLRRSGPPLEALTISRFDIEENDLLATLTLLPSVTRLELYDPGPDSEYAPLSGDFYERLSFTDRDSCDDDDIILPSLVDLCLLFDDENIWAGWEVGGLALVEMVSSRFYLESRPPCSPRCLDASSACRLKTLKRLSLIGASGEYLDRRAHESLGRLEEDGLDVAQIWFPFDSDDSLEGN</sequence>
<protein>
    <submittedName>
        <fullName evidence="1">Uncharacterized protein</fullName>
    </submittedName>
</protein>
<evidence type="ECO:0000313" key="1">
    <source>
        <dbReference type="EMBL" id="KAL0568864.1"/>
    </source>
</evidence>
<name>A0ABR3F0Z2_9AGAR</name>
<gene>
    <name evidence="1" type="ORF">V5O48_013105</name>
</gene>
<evidence type="ECO:0000313" key="2">
    <source>
        <dbReference type="Proteomes" id="UP001465976"/>
    </source>
</evidence>